<dbReference type="InterPro" id="IPR051010">
    <property type="entry name" value="BCAA_transport"/>
</dbReference>
<sequence>MADSNIITLVTETAVKFNILFTALLSTCVISAAAADNSTVRIGVSNDRSGIYADLGGLGSEVAAKMAVEDFGGEVLGKKIEVIGGDTQNKVDVAGQLVRSWFDTKNLVAVVDGGASSTGLAAAAIAREKNKTALISGGFAADFAGAQCAETTTQWAPDTYALAKAVVRSNVQAGAKSWYFVTTDYIFGKTLEKNASQFISQEGGKVLGSVRHPLGALDFSSFLLQAQSSGADIIGLASAGGDLVNLAKQSQEFGLTAGKQKLATFLTFINDVDGMGLDVAKGLVFPTAFYWDTDEDTRAWAKRWQQKSGFNRAPSVVQALTYVSVNHYLNAVKAAATFDGDKVAKAMSDLPISSKLIKNARVRPEDGRVIMDLALVQVKTPQESKAPYDYYKVLSTIPGDEAFVSLADSACPRVKKS</sequence>
<dbReference type="Proteomes" id="UP000264036">
    <property type="component" value="Unassembled WGS sequence"/>
</dbReference>
<organism evidence="4 5">
    <name type="scientific">Advenella kashmirensis</name>
    <dbReference type="NCBI Taxonomy" id="310575"/>
    <lineage>
        <taxon>Bacteria</taxon>
        <taxon>Pseudomonadati</taxon>
        <taxon>Pseudomonadota</taxon>
        <taxon>Betaproteobacteria</taxon>
        <taxon>Burkholderiales</taxon>
        <taxon>Alcaligenaceae</taxon>
    </lineage>
</organism>
<dbReference type="InterPro" id="IPR028082">
    <property type="entry name" value="Peripla_BP_I"/>
</dbReference>
<keyword evidence="2" id="KW-0732">Signal</keyword>
<reference evidence="4 5" key="1">
    <citation type="journal article" date="2018" name="Nat. Biotechnol.">
        <title>A standardized bacterial taxonomy based on genome phylogeny substantially revises the tree of life.</title>
        <authorList>
            <person name="Parks D.H."/>
            <person name="Chuvochina M."/>
            <person name="Waite D.W."/>
            <person name="Rinke C."/>
            <person name="Skarshewski A."/>
            <person name="Chaumeil P.A."/>
            <person name="Hugenholtz P."/>
        </authorList>
    </citation>
    <scope>NUCLEOTIDE SEQUENCE [LARGE SCALE GENOMIC DNA]</scope>
    <source>
        <strain evidence="4">UBA10707</strain>
    </source>
</reference>
<evidence type="ECO:0000256" key="2">
    <source>
        <dbReference type="ARBA" id="ARBA00022729"/>
    </source>
</evidence>
<dbReference type="PANTHER" id="PTHR30483">
    <property type="entry name" value="LEUCINE-SPECIFIC-BINDING PROTEIN"/>
    <property type="match status" value="1"/>
</dbReference>
<proteinExistence type="inferred from homology"/>
<dbReference type="Gene3D" id="3.40.50.2300">
    <property type="match status" value="2"/>
</dbReference>
<comment type="similarity">
    <text evidence="1">Belongs to the leucine-binding protein family.</text>
</comment>
<evidence type="ECO:0000256" key="1">
    <source>
        <dbReference type="ARBA" id="ARBA00010062"/>
    </source>
</evidence>
<comment type="caution">
    <text evidence="4">The sequence shown here is derived from an EMBL/GenBank/DDBJ whole genome shotgun (WGS) entry which is preliminary data.</text>
</comment>
<accession>A0A356LN43</accession>
<dbReference type="PANTHER" id="PTHR30483:SF6">
    <property type="entry name" value="PERIPLASMIC BINDING PROTEIN OF ABC TRANSPORTER FOR NATURAL AMINO ACIDS"/>
    <property type="match status" value="1"/>
</dbReference>
<dbReference type="AlphaFoldDB" id="A0A356LN43"/>
<dbReference type="InterPro" id="IPR028081">
    <property type="entry name" value="Leu-bd"/>
</dbReference>
<evidence type="ECO:0000259" key="3">
    <source>
        <dbReference type="Pfam" id="PF13458"/>
    </source>
</evidence>
<feature type="domain" description="Leucine-binding protein" evidence="3">
    <location>
        <begin position="39"/>
        <end position="379"/>
    </location>
</feature>
<dbReference type="EMBL" id="DOEK01000047">
    <property type="protein sequence ID" value="HBP32011.1"/>
    <property type="molecule type" value="Genomic_DNA"/>
</dbReference>
<gene>
    <name evidence="4" type="ORF">DD666_21700</name>
</gene>
<dbReference type="SUPFAM" id="SSF53822">
    <property type="entry name" value="Periplasmic binding protein-like I"/>
    <property type="match status" value="1"/>
</dbReference>
<dbReference type="Pfam" id="PF13458">
    <property type="entry name" value="Peripla_BP_6"/>
    <property type="match status" value="1"/>
</dbReference>
<protein>
    <submittedName>
        <fullName evidence="4">ABC transporter permease</fullName>
    </submittedName>
</protein>
<name>A0A356LN43_9BURK</name>
<evidence type="ECO:0000313" key="5">
    <source>
        <dbReference type="Proteomes" id="UP000264036"/>
    </source>
</evidence>
<dbReference type="CDD" id="cd06327">
    <property type="entry name" value="PBP1_SBP-like"/>
    <property type="match status" value="1"/>
</dbReference>
<evidence type="ECO:0000313" key="4">
    <source>
        <dbReference type="EMBL" id="HBP32011.1"/>
    </source>
</evidence>